<comment type="cofactor">
    <cofactor evidence="1">
        <name>Zn(2+)</name>
        <dbReference type="ChEBI" id="CHEBI:29105"/>
    </cofactor>
</comment>
<feature type="region of interest" description="Disordered" evidence="2">
    <location>
        <begin position="13"/>
        <end position="51"/>
    </location>
</feature>
<proteinExistence type="predicted"/>
<evidence type="ECO:0000313" key="5">
    <source>
        <dbReference type="Proteomes" id="UP000708148"/>
    </source>
</evidence>
<dbReference type="PANTHER" id="PTHR12756:SF9">
    <property type="entry name" value="CYTOSOLIC CARBOXYPEPTIDASE 6"/>
    <property type="match status" value="1"/>
</dbReference>
<dbReference type="OrthoDB" id="10253041at2759"/>
<feature type="domain" description="Cytosolic carboxypeptidase N-terminal" evidence="3">
    <location>
        <begin position="58"/>
        <end position="142"/>
    </location>
</feature>
<sequence length="206" mass="23273">MLGTSQRLKIRQASLTTGHVVLSPRSGQPPGADRKTDQGVGGKEGETAAGGRGWLRFDEGVEGGNLGDVRRSEDGGEYEIYLRHDAMNPRFRLWFHFCVSNNTPDQRAVATIVNFSKTRSLFKSGMTPVMRAGGCSQWSRMPPKDVFYYKSAKHNCHVLSMALKFGRSGDGYEIAYSFPYPYTRMQYELAWLDHLRLPFVRRQLLC</sequence>
<evidence type="ECO:0000256" key="2">
    <source>
        <dbReference type="SAM" id="MobiDB-lite"/>
    </source>
</evidence>
<dbReference type="InterPro" id="IPR040626">
    <property type="entry name" value="Pepdidase_M14_N"/>
</dbReference>
<dbReference type="EMBL" id="CAJHUC010002776">
    <property type="protein sequence ID" value="CAD7704355.1"/>
    <property type="molecule type" value="Genomic_DNA"/>
</dbReference>
<accession>A0A8S1JHW9</accession>
<comment type="caution">
    <text evidence="4">The sequence shown here is derived from an EMBL/GenBank/DDBJ whole genome shotgun (WGS) entry which is preliminary data.</text>
</comment>
<feature type="non-terminal residue" evidence="4">
    <location>
        <position position="1"/>
    </location>
</feature>
<evidence type="ECO:0000259" key="3">
    <source>
        <dbReference type="Pfam" id="PF18027"/>
    </source>
</evidence>
<reference evidence="4" key="1">
    <citation type="submission" date="2020-12" db="EMBL/GenBank/DDBJ databases">
        <authorList>
            <person name="Iha C."/>
        </authorList>
    </citation>
    <scope>NUCLEOTIDE SEQUENCE</scope>
</reference>
<evidence type="ECO:0000313" key="4">
    <source>
        <dbReference type="EMBL" id="CAD7704355.1"/>
    </source>
</evidence>
<evidence type="ECO:0000256" key="1">
    <source>
        <dbReference type="ARBA" id="ARBA00001947"/>
    </source>
</evidence>
<dbReference type="AlphaFoldDB" id="A0A8S1JHW9"/>
<name>A0A8S1JHW9_9CHLO</name>
<organism evidence="4 5">
    <name type="scientific">Ostreobium quekettii</name>
    <dbReference type="NCBI Taxonomy" id="121088"/>
    <lineage>
        <taxon>Eukaryota</taxon>
        <taxon>Viridiplantae</taxon>
        <taxon>Chlorophyta</taxon>
        <taxon>core chlorophytes</taxon>
        <taxon>Ulvophyceae</taxon>
        <taxon>TCBD clade</taxon>
        <taxon>Bryopsidales</taxon>
        <taxon>Ostreobineae</taxon>
        <taxon>Ostreobiaceae</taxon>
        <taxon>Ostreobium</taxon>
    </lineage>
</organism>
<gene>
    <name evidence="4" type="ORF">OSTQU699_LOCUS9710</name>
</gene>
<dbReference type="Gene3D" id="2.60.40.3120">
    <property type="match status" value="1"/>
</dbReference>
<keyword evidence="5" id="KW-1185">Reference proteome</keyword>
<dbReference type="Proteomes" id="UP000708148">
    <property type="component" value="Unassembled WGS sequence"/>
</dbReference>
<dbReference type="PANTHER" id="PTHR12756">
    <property type="entry name" value="CYTOSOLIC CARBOXYPEPTIDASE"/>
    <property type="match status" value="1"/>
</dbReference>
<dbReference type="Pfam" id="PF18027">
    <property type="entry name" value="Pepdidase_M14_N"/>
    <property type="match status" value="1"/>
</dbReference>
<dbReference type="InterPro" id="IPR050821">
    <property type="entry name" value="Cytosolic_carboxypeptidase"/>
</dbReference>
<protein>
    <recommendedName>
        <fullName evidence="3">Cytosolic carboxypeptidase N-terminal domain-containing protein</fullName>
    </recommendedName>
</protein>